<dbReference type="SUPFAM" id="SSF47807">
    <property type="entry name" value="5' to 3' exonuclease, C-terminal subdomain"/>
    <property type="match status" value="1"/>
</dbReference>
<dbReference type="Pfam" id="PF02739">
    <property type="entry name" value="5_3_exonuc_N"/>
    <property type="match status" value="1"/>
</dbReference>
<keyword evidence="6 17" id="KW-0548">Nucleotidyltransferase</keyword>
<evidence type="ECO:0000256" key="15">
    <source>
        <dbReference type="ARBA" id="ARBA00049244"/>
    </source>
</evidence>
<gene>
    <name evidence="17 21" type="primary">polA</name>
    <name evidence="21" type="ORF">EQ812_11010</name>
</gene>
<evidence type="ECO:0000256" key="16">
    <source>
        <dbReference type="NCBIfam" id="TIGR00593"/>
    </source>
</evidence>
<dbReference type="SMART" id="SM00475">
    <property type="entry name" value="53EXOc"/>
    <property type="match status" value="1"/>
</dbReference>
<dbReference type="InterPro" id="IPR054690">
    <property type="entry name" value="DNA_polI_exonuclease"/>
</dbReference>
<evidence type="ECO:0000256" key="8">
    <source>
        <dbReference type="ARBA" id="ARBA00022722"/>
    </source>
</evidence>
<dbReference type="InterPro" id="IPR019760">
    <property type="entry name" value="DNA-dir_DNA_pol_A_CS"/>
</dbReference>
<keyword evidence="13 17" id="KW-0238">DNA-binding</keyword>
<proteinExistence type="inferred from homology"/>
<dbReference type="SMART" id="SM00482">
    <property type="entry name" value="POLAc"/>
    <property type="match status" value="1"/>
</dbReference>
<dbReference type="Gene3D" id="3.30.70.370">
    <property type="match status" value="1"/>
</dbReference>
<organism evidence="21 22">
    <name type="scientific">Staphylococcus lugdunensis</name>
    <dbReference type="NCBI Taxonomy" id="28035"/>
    <lineage>
        <taxon>Bacteria</taxon>
        <taxon>Bacillati</taxon>
        <taxon>Bacillota</taxon>
        <taxon>Bacilli</taxon>
        <taxon>Bacillales</taxon>
        <taxon>Staphylococcaceae</taxon>
        <taxon>Staphylococcus</taxon>
    </lineage>
</organism>
<dbReference type="GO" id="GO:0003677">
    <property type="term" value="F:DNA binding"/>
    <property type="evidence" value="ECO:0007669"/>
    <property type="project" value="UniProtKB-UniRule"/>
</dbReference>
<dbReference type="InterPro" id="IPR008918">
    <property type="entry name" value="HhH2"/>
</dbReference>
<dbReference type="Pfam" id="PF00476">
    <property type="entry name" value="DNA_pol_A"/>
    <property type="match status" value="1"/>
</dbReference>
<dbReference type="CDD" id="cd06140">
    <property type="entry name" value="DNA_polA_I_Bacillus_like_exo"/>
    <property type="match status" value="1"/>
</dbReference>
<keyword evidence="12 17" id="KW-0239">DNA-directed DNA polymerase</keyword>
<dbReference type="InterPro" id="IPR002421">
    <property type="entry name" value="5-3_exonuclease"/>
</dbReference>
<evidence type="ECO:0000256" key="10">
    <source>
        <dbReference type="ARBA" id="ARBA00022801"/>
    </source>
</evidence>
<evidence type="ECO:0000256" key="2">
    <source>
        <dbReference type="ARBA" id="ARBA00011541"/>
    </source>
</evidence>
<dbReference type="Pfam" id="PF22619">
    <property type="entry name" value="DNA_polI_exo1"/>
    <property type="match status" value="1"/>
</dbReference>
<dbReference type="InterPro" id="IPR012337">
    <property type="entry name" value="RNaseH-like_sf"/>
</dbReference>
<dbReference type="Pfam" id="PF01367">
    <property type="entry name" value="5_3_exonuc"/>
    <property type="match status" value="1"/>
</dbReference>
<dbReference type="CDD" id="cd09859">
    <property type="entry name" value="PIN_53EXO"/>
    <property type="match status" value="1"/>
</dbReference>
<dbReference type="SMART" id="SM00279">
    <property type="entry name" value="HhH2"/>
    <property type="match status" value="1"/>
</dbReference>
<protein>
    <recommendedName>
        <fullName evidence="4 16">DNA polymerase I</fullName>
        <ecNumber evidence="3 16">2.7.7.7</ecNumber>
    </recommendedName>
</protein>
<evidence type="ECO:0000256" key="18">
    <source>
        <dbReference type="SAM" id="Coils"/>
    </source>
</evidence>
<dbReference type="AlphaFoldDB" id="A0A4Q9W7H7"/>
<dbReference type="SUPFAM" id="SSF56672">
    <property type="entry name" value="DNA/RNA polymerases"/>
    <property type="match status" value="1"/>
</dbReference>
<feature type="domain" description="5'-3' exonuclease" evidence="19">
    <location>
        <begin position="2"/>
        <end position="262"/>
    </location>
</feature>
<evidence type="ECO:0000256" key="11">
    <source>
        <dbReference type="ARBA" id="ARBA00022839"/>
    </source>
</evidence>
<dbReference type="CDD" id="cd09898">
    <property type="entry name" value="H3TH_53EXO"/>
    <property type="match status" value="1"/>
</dbReference>
<comment type="subunit">
    <text evidence="2 17">Single-chain monomer with multiple functions.</text>
</comment>
<name>A0A4Q9W7H7_STALU</name>
<keyword evidence="7 17" id="KW-0235">DNA replication</keyword>
<dbReference type="PANTHER" id="PTHR10133:SF27">
    <property type="entry name" value="DNA POLYMERASE NU"/>
    <property type="match status" value="1"/>
</dbReference>
<dbReference type="GO" id="GO:0008409">
    <property type="term" value="F:5'-3' exonuclease activity"/>
    <property type="evidence" value="ECO:0007669"/>
    <property type="project" value="UniProtKB-UniRule"/>
</dbReference>
<sequence length="877" mass="99874">MNKLVLIDGNSLSFRAFYALPLLSNKAGIHTNAIYGFAMLLEKILKEEQPNHFLVAFDAGKTTFRHEKYSEYKGGRQSTPPELSEQFPYIRQLLDAYHIKYYELENYEADDIIGTLSKQAEASGLETIIITGDRDLTQLATDHVTIYYTKKGVTDVDHYTPEFIAEKYNGLLPKQIIDMKGLMGDTSDNIPGVAGVGEKTAIKLLNQFHSVEGVYNHLDEVSGKKLKENLENSKADAFMSKDLATINCDSPIKVNLKDTIMGDLNDNKDKIELFQKLEFKQLLNDIDSSASENNSETEHNFEVIHHFDNINFKKLDNAIIHFEIYGSNYLKDKILKFGLYAQNQYIVISAEDIHQYTELIEWLENDHNNKIVFDAKKTYVAAHRLEINLQHIDFDVMLASYIIDPSRTIEDVQSVVSYYNQNFVKSDIAVYGKGKKRQVPLDDVLEVHIAAIMQAIYNCKPLMSDILSDHNQMDLLNNLELPLARILADMEETGIYTDVNDLKEMQNELQEKLDNLVSEIYEAAGESFNINSPKQLGIVLFETLKLPIIKKTKTGYSTAVDVLEQLQGKHPIIDYILEYRQLSKLQSTYVEGLQKVISDDQRIHTRFNQTLAQTGRLSSIDPNLQNIPIRLEEGRKIRKAFKPTSDDYVILSADYSQIELRVLAHMTQDESLKEAFIHGDDIHAATAMKVFGVEKNQVNDLMRRQAKAVNFGIVYGISDYGLSQNLGITRKKAKAFIDDYLASFPGVKQYMTDIVKDAKANGYVETLLHRRRYIPDITSRNFNLRSFAERTAMNTPIQGSAADIIKLAMVQFDKNVRETNYHAKLLLQVHDELIFEVPKSEVQDFSEFVEEIMDNALTLAVPLLVDSSYGATWYDAK</sequence>
<dbReference type="Gene3D" id="3.30.420.10">
    <property type="entry name" value="Ribonuclease H-like superfamily/Ribonuclease H"/>
    <property type="match status" value="1"/>
</dbReference>
<feature type="domain" description="DNA-directed DNA polymerase family A palm" evidence="20">
    <location>
        <begin position="634"/>
        <end position="841"/>
    </location>
</feature>
<dbReference type="FunFam" id="3.40.50.1010:FF:000001">
    <property type="entry name" value="DNA polymerase I"/>
    <property type="match status" value="1"/>
</dbReference>
<keyword evidence="18" id="KW-0175">Coiled coil</keyword>
<comment type="catalytic activity">
    <reaction evidence="15 17">
        <text>DNA(n) + a 2'-deoxyribonucleoside 5'-triphosphate = DNA(n+1) + diphosphate</text>
        <dbReference type="Rhea" id="RHEA:22508"/>
        <dbReference type="Rhea" id="RHEA-COMP:17339"/>
        <dbReference type="Rhea" id="RHEA-COMP:17340"/>
        <dbReference type="ChEBI" id="CHEBI:33019"/>
        <dbReference type="ChEBI" id="CHEBI:61560"/>
        <dbReference type="ChEBI" id="CHEBI:173112"/>
        <dbReference type="EC" id="2.7.7.7"/>
    </reaction>
</comment>
<evidence type="ECO:0000256" key="7">
    <source>
        <dbReference type="ARBA" id="ARBA00022705"/>
    </source>
</evidence>
<evidence type="ECO:0000259" key="20">
    <source>
        <dbReference type="SMART" id="SM00482"/>
    </source>
</evidence>
<dbReference type="GO" id="GO:0006261">
    <property type="term" value="P:DNA-templated DNA replication"/>
    <property type="evidence" value="ECO:0007669"/>
    <property type="project" value="UniProtKB-UniRule"/>
</dbReference>
<dbReference type="RefSeq" id="WP_002493149.1">
    <property type="nucleotide sequence ID" value="NZ_AP021848.1"/>
</dbReference>
<keyword evidence="10 17" id="KW-0378">Hydrolase</keyword>
<evidence type="ECO:0000256" key="1">
    <source>
        <dbReference type="ARBA" id="ARBA00007705"/>
    </source>
</evidence>
<dbReference type="InterPro" id="IPR043502">
    <property type="entry name" value="DNA/RNA_pol_sf"/>
</dbReference>
<evidence type="ECO:0000256" key="12">
    <source>
        <dbReference type="ARBA" id="ARBA00022932"/>
    </source>
</evidence>
<keyword evidence="5 17" id="KW-0808">Transferase</keyword>
<dbReference type="CDD" id="cd08637">
    <property type="entry name" value="DNA_pol_A_pol_I_C"/>
    <property type="match status" value="1"/>
</dbReference>
<dbReference type="NCBIfam" id="NF004397">
    <property type="entry name" value="PRK05755.1"/>
    <property type="match status" value="1"/>
</dbReference>
<comment type="caution">
    <text evidence="21">The sequence shown here is derived from an EMBL/GenBank/DDBJ whole genome shotgun (WGS) entry which is preliminary data.</text>
</comment>
<evidence type="ECO:0000256" key="3">
    <source>
        <dbReference type="ARBA" id="ARBA00012417"/>
    </source>
</evidence>
<dbReference type="EC" id="2.7.7.7" evidence="3 16"/>
<evidence type="ECO:0000313" key="21">
    <source>
        <dbReference type="EMBL" id="TBW71057.1"/>
    </source>
</evidence>
<dbReference type="SUPFAM" id="SSF53098">
    <property type="entry name" value="Ribonuclease H-like"/>
    <property type="match status" value="1"/>
</dbReference>
<dbReference type="InterPro" id="IPR020045">
    <property type="entry name" value="DNA_polI_H3TH"/>
</dbReference>
<dbReference type="FunFam" id="1.20.1060.10:FF:000001">
    <property type="entry name" value="DNA polymerase I"/>
    <property type="match status" value="1"/>
</dbReference>
<dbReference type="InterPro" id="IPR036397">
    <property type="entry name" value="RNaseH_sf"/>
</dbReference>
<dbReference type="FunFam" id="1.10.150.20:FF:000003">
    <property type="entry name" value="DNA polymerase I"/>
    <property type="match status" value="1"/>
</dbReference>
<dbReference type="InterPro" id="IPR001098">
    <property type="entry name" value="DNA-dir_DNA_pol_A_palm_dom"/>
</dbReference>
<dbReference type="Gene3D" id="3.40.50.1010">
    <property type="entry name" value="5'-nuclease"/>
    <property type="match status" value="1"/>
</dbReference>
<dbReference type="GO" id="GO:0003887">
    <property type="term" value="F:DNA-directed DNA polymerase activity"/>
    <property type="evidence" value="ECO:0007669"/>
    <property type="project" value="UniProtKB-UniRule"/>
</dbReference>
<evidence type="ECO:0000256" key="9">
    <source>
        <dbReference type="ARBA" id="ARBA00022763"/>
    </source>
</evidence>
<evidence type="ECO:0000256" key="14">
    <source>
        <dbReference type="ARBA" id="ARBA00023204"/>
    </source>
</evidence>
<evidence type="ECO:0000256" key="13">
    <source>
        <dbReference type="ARBA" id="ARBA00023125"/>
    </source>
</evidence>
<dbReference type="GO" id="GO:0006302">
    <property type="term" value="P:double-strand break repair"/>
    <property type="evidence" value="ECO:0007669"/>
    <property type="project" value="TreeGrafter"/>
</dbReference>
<evidence type="ECO:0000259" key="19">
    <source>
        <dbReference type="SMART" id="SM00475"/>
    </source>
</evidence>
<evidence type="ECO:0000256" key="4">
    <source>
        <dbReference type="ARBA" id="ARBA00020311"/>
    </source>
</evidence>
<keyword evidence="14 17" id="KW-0234">DNA repair</keyword>
<keyword evidence="9 17" id="KW-0227">DNA damage</keyword>
<dbReference type="PROSITE" id="PS00447">
    <property type="entry name" value="DNA_POLYMERASE_A"/>
    <property type="match status" value="1"/>
</dbReference>
<dbReference type="InterPro" id="IPR020046">
    <property type="entry name" value="5-3_exonucl_a-hlix_arch_N"/>
</dbReference>
<dbReference type="NCBIfam" id="TIGR00593">
    <property type="entry name" value="pola"/>
    <property type="match status" value="1"/>
</dbReference>
<dbReference type="EMBL" id="SCHB01000008">
    <property type="protein sequence ID" value="TBW71057.1"/>
    <property type="molecule type" value="Genomic_DNA"/>
</dbReference>
<dbReference type="PRINTS" id="PR00868">
    <property type="entry name" value="DNAPOLI"/>
</dbReference>
<dbReference type="FunFam" id="1.10.150.20:FF:000002">
    <property type="entry name" value="DNA polymerase I"/>
    <property type="match status" value="1"/>
</dbReference>
<feature type="coiled-coil region" evidence="18">
    <location>
        <begin position="499"/>
        <end position="526"/>
    </location>
</feature>
<evidence type="ECO:0000256" key="6">
    <source>
        <dbReference type="ARBA" id="ARBA00022695"/>
    </source>
</evidence>
<dbReference type="InterPro" id="IPR029060">
    <property type="entry name" value="PIN-like_dom_sf"/>
</dbReference>
<comment type="similarity">
    <text evidence="1 17">Belongs to the DNA polymerase type-A family.</text>
</comment>
<dbReference type="InterPro" id="IPR002298">
    <property type="entry name" value="DNA_polymerase_A"/>
</dbReference>
<dbReference type="SUPFAM" id="SSF88723">
    <property type="entry name" value="PIN domain-like"/>
    <property type="match status" value="1"/>
</dbReference>
<keyword evidence="8" id="KW-0540">Nuclease</keyword>
<dbReference type="InterPro" id="IPR018320">
    <property type="entry name" value="DNA_polymerase_1"/>
</dbReference>
<reference evidence="21 22" key="1">
    <citation type="journal article" date="2019" name="Sci. Transl. Med.">
        <title>Quorum sensing between bacterial species on the skin protects against epidermal injury in atopic dermatitis.</title>
        <authorList>
            <person name="Williams M.R."/>
        </authorList>
    </citation>
    <scope>NUCLEOTIDE SEQUENCE [LARGE SCALE GENOMIC DNA]</scope>
    <source>
        <strain evidence="21 22">E7</strain>
    </source>
</reference>
<evidence type="ECO:0000256" key="17">
    <source>
        <dbReference type="RuleBase" id="RU004460"/>
    </source>
</evidence>
<accession>A0A4Q9W7H7</accession>
<dbReference type="GeneID" id="58089534"/>
<dbReference type="InterPro" id="IPR036279">
    <property type="entry name" value="5-3_exonuclease_C_sf"/>
</dbReference>
<dbReference type="Gene3D" id="1.20.1060.10">
    <property type="entry name" value="Taq DNA Polymerase, Chain T, domain 4"/>
    <property type="match status" value="1"/>
</dbReference>
<dbReference type="Proteomes" id="UP000293637">
    <property type="component" value="Unassembled WGS sequence"/>
</dbReference>
<dbReference type="Gene3D" id="1.10.150.20">
    <property type="entry name" value="5' to 3' exonuclease, C-terminal subdomain"/>
    <property type="match status" value="2"/>
</dbReference>
<comment type="function">
    <text evidence="17">In addition to polymerase activity, this DNA polymerase exhibits 5'-3' exonuclease activity.</text>
</comment>
<evidence type="ECO:0000313" key="22">
    <source>
        <dbReference type="Proteomes" id="UP000293637"/>
    </source>
</evidence>
<evidence type="ECO:0000256" key="5">
    <source>
        <dbReference type="ARBA" id="ARBA00022679"/>
    </source>
</evidence>
<dbReference type="PANTHER" id="PTHR10133">
    <property type="entry name" value="DNA POLYMERASE I"/>
    <property type="match status" value="1"/>
</dbReference>
<keyword evidence="11 17" id="KW-0269">Exonuclease</keyword>